<gene>
    <name evidence="2" type="ORF">N4264_05600</name>
</gene>
<evidence type="ECO:0000313" key="2">
    <source>
        <dbReference type="EMBL" id="UXI69125.1"/>
    </source>
</evidence>
<keyword evidence="3" id="KW-1185">Reference proteome</keyword>
<dbReference type="Pfam" id="PF01370">
    <property type="entry name" value="Epimerase"/>
    <property type="match status" value="1"/>
</dbReference>
<dbReference type="Gene3D" id="3.40.50.720">
    <property type="entry name" value="NAD(P)-binding Rossmann-like Domain"/>
    <property type="match status" value="1"/>
</dbReference>
<evidence type="ECO:0000259" key="1">
    <source>
        <dbReference type="Pfam" id="PF01370"/>
    </source>
</evidence>
<dbReference type="PANTHER" id="PTHR48079:SF6">
    <property type="entry name" value="NAD(P)-BINDING DOMAIN-CONTAINING PROTEIN-RELATED"/>
    <property type="match status" value="1"/>
</dbReference>
<dbReference type="PANTHER" id="PTHR48079">
    <property type="entry name" value="PROTEIN YEEZ"/>
    <property type="match status" value="1"/>
</dbReference>
<dbReference type="InterPro" id="IPR051783">
    <property type="entry name" value="NAD(P)-dependent_oxidoreduct"/>
</dbReference>
<proteinExistence type="predicted"/>
<dbReference type="EMBL" id="CP104694">
    <property type="protein sequence ID" value="UXI69125.1"/>
    <property type="molecule type" value="Genomic_DNA"/>
</dbReference>
<organism evidence="2 3">
    <name type="scientific">Tahibacter amnicola</name>
    <dbReference type="NCBI Taxonomy" id="2976241"/>
    <lineage>
        <taxon>Bacteria</taxon>
        <taxon>Pseudomonadati</taxon>
        <taxon>Pseudomonadota</taxon>
        <taxon>Gammaproteobacteria</taxon>
        <taxon>Lysobacterales</taxon>
        <taxon>Rhodanobacteraceae</taxon>
        <taxon>Tahibacter</taxon>
    </lineage>
</organism>
<dbReference type="RefSeq" id="WP_261696083.1">
    <property type="nucleotide sequence ID" value="NZ_CP104694.1"/>
</dbReference>
<dbReference type="Proteomes" id="UP001064632">
    <property type="component" value="Chromosome"/>
</dbReference>
<sequence>MTRVLLTGATGFLGEHLLRQLVEQGVAVAALHRSDESRDALAALGAEPIQGDLRDPASLAAALAIPTDAIFHAASDASTWRLHNAEQTRNNVDGTANLLAAARESGTRRFVYTSTVAAYGKVEHSALFEALPRLGVESWINYERSMALAELLVRDAGRRGEIETVILAPPRILGPGDRRHWARLIRLIDQGRLPGAPPGSGTFSDVREVARAHIAAWRSGRHDECWLLGGEHATYLDFIRMVADELGRPAPRRATPEAVVRAYARMLDVLSLVTRREPRLTPEAVDMTCRQLRVDCRKAESELDYRKTPLPILIRDTLAWMRSQGMLRPQ</sequence>
<accession>A0ABY6BJ50</accession>
<evidence type="ECO:0000313" key="3">
    <source>
        <dbReference type="Proteomes" id="UP001064632"/>
    </source>
</evidence>
<dbReference type="InterPro" id="IPR036291">
    <property type="entry name" value="NAD(P)-bd_dom_sf"/>
</dbReference>
<reference evidence="2" key="1">
    <citation type="submission" date="2022-09" db="EMBL/GenBank/DDBJ databases">
        <title>Tahibacter sp. nov., isolated from a fresh water.</title>
        <authorList>
            <person name="Baek J.H."/>
            <person name="Lee J.K."/>
            <person name="Kim J.M."/>
            <person name="Jeon C.O."/>
        </authorList>
    </citation>
    <scope>NUCLEOTIDE SEQUENCE</scope>
    <source>
        <strain evidence="2">W38</strain>
    </source>
</reference>
<feature type="domain" description="NAD-dependent epimerase/dehydratase" evidence="1">
    <location>
        <begin position="4"/>
        <end position="224"/>
    </location>
</feature>
<name>A0ABY6BJ50_9GAMM</name>
<dbReference type="InterPro" id="IPR001509">
    <property type="entry name" value="Epimerase_deHydtase"/>
</dbReference>
<protein>
    <submittedName>
        <fullName evidence="2">NAD-dependent epimerase/dehydratase family protein</fullName>
    </submittedName>
</protein>
<dbReference type="SUPFAM" id="SSF51735">
    <property type="entry name" value="NAD(P)-binding Rossmann-fold domains"/>
    <property type="match status" value="1"/>
</dbReference>